<dbReference type="AlphaFoldDB" id="A0A9P5NNK8"/>
<evidence type="ECO:0000313" key="1">
    <source>
        <dbReference type="EMBL" id="KAF8900266.1"/>
    </source>
</evidence>
<protein>
    <submittedName>
        <fullName evidence="1">Uncharacterized protein</fullName>
    </submittedName>
</protein>
<reference evidence="1" key="1">
    <citation type="submission" date="2020-11" db="EMBL/GenBank/DDBJ databases">
        <authorList>
            <consortium name="DOE Joint Genome Institute"/>
            <person name="Ahrendt S."/>
            <person name="Riley R."/>
            <person name="Andreopoulos W."/>
            <person name="LaButti K."/>
            <person name="Pangilinan J."/>
            <person name="Ruiz-duenas F.J."/>
            <person name="Barrasa J.M."/>
            <person name="Sanchez-Garcia M."/>
            <person name="Camarero S."/>
            <person name="Miyauchi S."/>
            <person name="Serrano A."/>
            <person name="Linde D."/>
            <person name="Babiker R."/>
            <person name="Drula E."/>
            <person name="Ayuso-Fernandez I."/>
            <person name="Pacheco R."/>
            <person name="Padilla G."/>
            <person name="Ferreira P."/>
            <person name="Barriuso J."/>
            <person name="Kellner H."/>
            <person name="Castanera R."/>
            <person name="Alfaro M."/>
            <person name="Ramirez L."/>
            <person name="Pisabarro A.G."/>
            <person name="Kuo A."/>
            <person name="Tritt A."/>
            <person name="Lipzen A."/>
            <person name="He G."/>
            <person name="Yan M."/>
            <person name="Ng V."/>
            <person name="Cullen D."/>
            <person name="Martin F."/>
            <person name="Rosso M.-N."/>
            <person name="Henrissat B."/>
            <person name="Hibbett D."/>
            <person name="Martinez A.T."/>
            <person name="Grigoriev I.V."/>
        </authorList>
    </citation>
    <scope>NUCLEOTIDE SEQUENCE</scope>
    <source>
        <strain evidence="1">AH 44721</strain>
    </source>
</reference>
<evidence type="ECO:0000313" key="2">
    <source>
        <dbReference type="Proteomes" id="UP000724874"/>
    </source>
</evidence>
<proteinExistence type="predicted"/>
<dbReference type="OrthoDB" id="2905268at2759"/>
<keyword evidence="2" id="KW-1185">Reference proteome</keyword>
<dbReference type="Proteomes" id="UP000724874">
    <property type="component" value="Unassembled WGS sequence"/>
</dbReference>
<name>A0A9P5NNK8_GYMJU</name>
<gene>
    <name evidence="1" type="ORF">CPB84DRAFT_1041528</name>
</gene>
<organism evidence="1 2">
    <name type="scientific">Gymnopilus junonius</name>
    <name type="common">Spectacular rustgill mushroom</name>
    <name type="synonym">Gymnopilus spectabilis subsp. junonius</name>
    <dbReference type="NCBI Taxonomy" id="109634"/>
    <lineage>
        <taxon>Eukaryota</taxon>
        <taxon>Fungi</taxon>
        <taxon>Dikarya</taxon>
        <taxon>Basidiomycota</taxon>
        <taxon>Agaricomycotina</taxon>
        <taxon>Agaricomycetes</taxon>
        <taxon>Agaricomycetidae</taxon>
        <taxon>Agaricales</taxon>
        <taxon>Agaricineae</taxon>
        <taxon>Hymenogastraceae</taxon>
        <taxon>Gymnopilus</taxon>
    </lineage>
</organism>
<dbReference type="EMBL" id="JADNYJ010000048">
    <property type="protein sequence ID" value="KAF8900266.1"/>
    <property type="molecule type" value="Genomic_DNA"/>
</dbReference>
<accession>A0A9P5NNK8</accession>
<sequence>MQSIAPLLIILRVAQGRAWSKDTMSRLKTPIQFYIPPSHLTDLWEKIPSQCLAVRVRLLFSPQSRTKAFRTLPVGKISTMTPSSVVSVV</sequence>
<comment type="caution">
    <text evidence="1">The sequence shown here is derived from an EMBL/GenBank/DDBJ whole genome shotgun (WGS) entry which is preliminary data.</text>
</comment>